<dbReference type="OrthoDB" id="10011212at2"/>
<protein>
    <submittedName>
        <fullName evidence="2">Uncharacterized protein</fullName>
    </submittedName>
</protein>
<keyword evidence="2" id="KW-0614">Plasmid</keyword>
<accession>C3KRF2</accession>
<evidence type="ECO:0000256" key="1">
    <source>
        <dbReference type="SAM" id="MobiDB-lite"/>
    </source>
</evidence>
<dbReference type="EMBL" id="CP000874">
    <property type="protein sequence ID" value="ACP22660.1"/>
    <property type="molecule type" value="Genomic_DNA"/>
</dbReference>
<reference evidence="3" key="1">
    <citation type="journal article" date="2004" name="J. Bacteriol.">
        <title>An evolutionary hot spot: the pNGR234b replicon of Rhizobium sp. strain NGR234.</title>
        <authorList>
            <person name="Streit W.R."/>
            <person name="Schmitz R.A."/>
            <person name="Perret X."/>
            <person name="Staehelin C."/>
            <person name="Deakin W.J."/>
            <person name="Raasch C."/>
            <person name="Liesegang H."/>
            <person name="Broughton W.J."/>
        </authorList>
    </citation>
    <scope>NUCLEOTIDE SEQUENCE [LARGE SCALE GENOMIC DNA]</scope>
    <source>
        <strain evidence="3">NBRC 101917 / NGR234</strain>
    </source>
</reference>
<dbReference type="KEGG" id="rhi:NGR_b12070"/>
<name>C3KRF2_SINFN</name>
<gene>
    <name evidence="2" type="ordered locus">NGR_b12070</name>
</gene>
<feature type="compositionally biased region" description="Basic residues" evidence="1">
    <location>
        <begin position="82"/>
        <end position="91"/>
    </location>
</feature>
<keyword evidence="3" id="KW-1185">Reference proteome</keyword>
<organism evidence="2 3">
    <name type="scientific">Sinorhizobium fredii (strain NBRC 101917 / NGR234)</name>
    <dbReference type="NCBI Taxonomy" id="394"/>
    <lineage>
        <taxon>Bacteria</taxon>
        <taxon>Pseudomonadati</taxon>
        <taxon>Pseudomonadota</taxon>
        <taxon>Alphaproteobacteria</taxon>
        <taxon>Hyphomicrobiales</taxon>
        <taxon>Rhizobiaceae</taxon>
        <taxon>Sinorhizobium/Ensifer group</taxon>
        <taxon>Sinorhizobium</taxon>
    </lineage>
</organism>
<geneLocation type="plasmid" evidence="3">
    <name>sym pNGR234b</name>
</geneLocation>
<proteinExistence type="predicted"/>
<dbReference type="Proteomes" id="UP000001054">
    <property type="component" value="Plasmid pNGR234b"/>
</dbReference>
<reference evidence="2 3" key="2">
    <citation type="journal article" date="2009" name="Appl. Environ. Microbiol.">
        <title>Rhizobium sp. strain NGR234 possesses a remarkable number of secretion systems.</title>
        <authorList>
            <person name="Schmeisser C."/>
            <person name="Liesegang H."/>
            <person name="Krysciak D."/>
            <person name="Bakkou N."/>
            <person name="Le Quere A."/>
            <person name="Wollherr A."/>
            <person name="Heinemeyer I."/>
            <person name="Morgenstern B."/>
            <person name="Pommerening-Roeser A."/>
            <person name="Flores M."/>
            <person name="Palacios R."/>
            <person name="Brenner S."/>
            <person name="Gottschalk G."/>
            <person name="Schmitz R.A."/>
            <person name="Broughton W.J."/>
            <person name="Perret X."/>
            <person name="Strittmatter A.W."/>
            <person name="Streit W.R."/>
        </authorList>
    </citation>
    <scope>NUCLEOTIDE SEQUENCE [LARGE SCALE GENOMIC DNA]</scope>
    <source>
        <strain evidence="3">NBRC 101917 / NGR234</strain>
    </source>
</reference>
<dbReference type="AlphaFoldDB" id="C3KRF2"/>
<feature type="region of interest" description="Disordered" evidence="1">
    <location>
        <begin position="52"/>
        <end position="97"/>
    </location>
</feature>
<sequence length="139" mass="15526">MFFEEASAEFARIRPLETRFPTITGGFAEQPATQGKGGSGILHSLRKLRSRCSRISPQGRPEKPVVRNDRRRQQREHDLCRPKGKRPRCRGRMASQKLPRTSALDTAVIIVFNAARIGSHRLLPVVAGYSALFDSSTVV</sequence>
<evidence type="ECO:0000313" key="3">
    <source>
        <dbReference type="Proteomes" id="UP000001054"/>
    </source>
</evidence>
<dbReference type="HOGENOM" id="CLU_1843525_0_0_5"/>
<evidence type="ECO:0000313" key="2">
    <source>
        <dbReference type="EMBL" id="ACP22660.1"/>
    </source>
</evidence>